<dbReference type="Ensembl" id="ENSMODT00000068939.1">
    <property type="protein sequence ID" value="ENSMODP00000057896.1"/>
    <property type="gene ID" value="ENSMODG00000001989.3"/>
</dbReference>
<evidence type="ECO:0000313" key="3">
    <source>
        <dbReference type="Proteomes" id="UP000002280"/>
    </source>
</evidence>
<proteinExistence type="predicted"/>
<sequence>MQPPPVSFPGTLCSWPWRSASAWLKPSCSSLLTTPHSSSAHVRPGSDYTGGSL</sequence>
<reference evidence="2" key="3">
    <citation type="submission" date="2025-09" db="UniProtKB">
        <authorList>
            <consortium name="Ensembl"/>
        </authorList>
    </citation>
    <scope>IDENTIFICATION</scope>
</reference>
<dbReference type="GeneTree" id="ENSGT00440000038072"/>
<reference evidence="2" key="2">
    <citation type="submission" date="2025-08" db="UniProtKB">
        <authorList>
            <consortium name="Ensembl"/>
        </authorList>
    </citation>
    <scope>IDENTIFICATION</scope>
</reference>
<name>A0A5F8HD87_MONDO</name>
<evidence type="ECO:0000313" key="2">
    <source>
        <dbReference type="Ensembl" id="ENSMODP00000057896.1"/>
    </source>
</evidence>
<dbReference type="AlphaFoldDB" id="A0A5F8HD87"/>
<evidence type="ECO:0000256" key="1">
    <source>
        <dbReference type="SAM" id="MobiDB-lite"/>
    </source>
</evidence>
<organism evidence="2 3">
    <name type="scientific">Monodelphis domestica</name>
    <name type="common">Gray short-tailed opossum</name>
    <dbReference type="NCBI Taxonomy" id="13616"/>
    <lineage>
        <taxon>Eukaryota</taxon>
        <taxon>Metazoa</taxon>
        <taxon>Chordata</taxon>
        <taxon>Craniata</taxon>
        <taxon>Vertebrata</taxon>
        <taxon>Euteleostomi</taxon>
        <taxon>Mammalia</taxon>
        <taxon>Metatheria</taxon>
        <taxon>Didelphimorphia</taxon>
        <taxon>Didelphidae</taxon>
        <taxon>Monodelphis</taxon>
    </lineage>
</organism>
<reference evidence="2 3" key="1">
    <citation type="journal article" date="2007" name="Nature">
        <title>Genome of the marsupial Monodelphis domestica reveals innovation in non-coding sequences.</title>
        <authorList>
            <person name="Mikkelsen T.S."/>
            <person name="Wakefield M.J."/>
            <person name="Aken B."/>
            <person name="Amemiya C.T."/>
            <person name="Chang J.L."/>
            <person name="Duke S."/>
            <person name="Garber M."/>
            <person name="Gentles A.J."/>
            <person name="Goodstadt L."/>
            <person name="Heger A."/>
            <person name="Jurka J."/>
            <person name="Kamal M."/>
            <person name="Mauceli E."/>
            <person name="Searle S.M."/>
            <person name="Sharpe T."/>
            <person name="Baker M.L."/>
            <person name="Batzer M.A."/>
            <person name="Benos P.V."/>
            <person name="Belov K."/>
            <person name="Clamp M."/>
            <person name="Cook A."/>
            <person name="Cuff J."/>
            <person name="Das R."/>
            <person name="Davidow L."/>
            <person name="Deakin J.E."/>
            <person name="Fazzari M.J."/>
            <person name="Glass J.L."/>
            <person name="Grabherr M."/>
            <person name="Greally J.M."/>
            <person name="Gu W."/>
            <person name="Hore T.A."/>
            <person name="Huttley G.A."/>
            <person name="Kleber M."/>
            <person name="Jirtle R.L."/>
            <person name="Koina E."/>
            <person name="Lee J.T."/>
            <person name="Mahony S."/>
            <person name="Marra M.A."/>
            <person name="Miller R.D."/>
            <person name="Nicholls R.D."/>
            <person name="Oda M."/>
            <person name="Papenfuss A.T."/>
            <person name="Parra Z.E."/>
            <person name="Pollock D.D."/>
            <person name="Ray D.A."/>
            <person name="Schein J.E."/>
            <person name="Speed T.P."/>
            <person name="Thompson K."/>
            <person name="VandeBerg J.L."/>
            <person name="Wade C.M."/>
            <person name="Walker J.A."/>
            <person name="Waters P.D."/>
            <person name="Webber C."/>
            <person name="Weidman J.R."/>
            <person name="Xie X."/>
            <person name="Zody M.C."/>
            <person name="Baldwin J."/>
            <person name="Abdouelleil A."/>
            <person name="Abdulkadir J."/>
            <person name="Abebe A."/>
            <person name="Abera B."/>
            <person name="Abreu J."/>
            <person name="Acer S.C."/>
            <person name="Aftuck L."/>
            <person name="Alexander A."/>
            <person name="An P."/>
            <person name="Anderson E."/>
            <person name="Anderson S."/>
            <person name="Arachi H."/>
            <person name="Azer M."/>
            <person name="Bachantsang P."/>
            <person name="Barry A."/>
            <person name="Bayul T."/>
            <person name="Berlin A."/>
            <person name="Bessette D."/>
            <person name="Bloom T."/>
            <person name="Bloom T."/>
            <person name="Boguslavskiy L."/>
            <person name="Bonnet C."/>
            <person name="Boukhgalter B."/>
            <person name="Bourzgui I."/>
            <person name="Brown A."/>
            <person name="Cahill P."/>
            <person name="Channer S."/>
            <person name="Cheshatsang Y."/>
            <person name="Chuda L."/>
            <person name="Citroen M."/>
            <person name="Collymore A."/>
            <person name="Cooke P."/>
            <person name="Costello M."/>
            <person name="D'Aco K."/>
            <person name="Daza R."/>
            <person name="De Haan G."/>
            <person name="DeGray S."/>
            <person name="DeMaso C."/>
            <person name="Dhargay N."/>
            <person name="Dooley K."/>
            <person name="Dooley E."/>
            <person name="Doricent M."/>
            <person name="Dorje P."/>
            <person name="Dorjee K."/>
            <person name="Dupes A."/>
            <person name="Elong R."/>
            <person name="Falk J."/>
            <person name="Farina A."/>
            <person name="Faro S."/>
            <person name="Ferguson D."/>
            <person name="Fisher S."/>
            <person name="Foley C.D."/>
            <person name="Franke A."/>
            <person name="Friedrich D."/>
            <person name="Gadbois L."/>
            <person name="Gearin G."/>
            <person name="Gearin C.R."/>
            <person name="Giannoukos G."/>
            <person name="Goode T."/>
            <person name="Graham J."/>
            <person name="Grandbois E."/>
            <person name="Grewal S."/>
            <person name="Gyaltsen K."/>
            <person name="Hafez N."/>
            <person name="Hagos B."/>
            <person name="Hall J."/>
            <person name="Henson C."/>
            <person name="Hollinger A."/>
            <person name="Honan T."/>
            <person name="Huard M.D."/>
            <person name="Hughes L."/>
            <person name="Hurhula B."/>
            <person name="Husby M.E."/>
            <person name="Kamat A."/>
            <person name="Kanga B."/>
            <person name="Kashin S."/>
            <person name="Khazanovich D."/>
            <person name="Kisner P."/>
            <person name="Lance K."/>
            <person name="Lara M."/>
            <person name="Lee W."/>
            <person name="Lennon N."/>
            <person name="Letendre F."/>
            <person name="LeVine R."/>
            <person name="Lipovsky A."/>
            <person name="Liu X."/>
            <person name="Liu J."/>
            <person name="Liu S."/>
            <person name="Lokyitsang T."/>
            <person name="Lokyitsang Y."/>
            <person name="Lubonja R."/>
            <person name="Lui A."/>
            <person name="MacDonald P."/>
            <person name="Magnisalis V."/>
            <person name="Maru K."/>
            <person name="Matthews C."/>
            <person name="McCusker W."/>
            <person name="McDonough S."/>
            <person name="Mehta T."/>
            <person name="Meldrim J."/>
            <person name="Meneus L."/>
            <person name="Mihai O."/>
            <person name="Mihalev A."/>
            <person name="Mihova T."/>
            <person name="Mittelman R."/>
            <person name="Mlenga V."/>
            <person name="Montmayeur A."/>
            <person name="Mulrain L."/>
            <person name="Navidi A."/>
            <person name="Naylor J."/>
            <person name="Negash T."/>
            <person name="Nguyen T."/>
            <person name="Nguyen N."/>
            <person name="Nicol R."/>
            <person name="Norbu C."/>
            <person name="Norbu N."/>
            <person name="Novod N."/>
            <person name="O'Neill B."/>
            <person name="Osman S."/>
            <person name="Markiewicz E."/>
            <person name="Oyono O.L."/>
            <person name="Patti C."/>
            <person name="Phunkhang P."/>
            <person name="Pierre F."/>
            <person name="Priest M."/>
            <person name="Raghuraman S."/>
            <person name="Rege F."/>
            <person name="Reyes R."/>
            <person name="Rise C."/>
            <person name="Rogov P."/>
            <person name="Ross K."/>
            <person name="Ryan E."/>
            <person name="Settipalli S."/>
            <person name="Shea T."/>
            <person name="Sherpa N."/>
            <person name="Shi L."/>
            <person name="Shih D."/>
            <person name="Sparrow T."/>
            <person name="Spaulding J."/>
            <person name="Stalker J."/>
            <person name="Stange-Thomann N."/>
            <person name="Stavropoulos S."/>
            <person name="Stone C."/>
            <person name="Strader C."/>
            <person name="Tesfaye S."/>
            <person name="Thomson T."/>
            <person name="Thoulutsang Y."/>
            <person name="Thoulutsang D."/>
            <person name="Topham K."/>
            <person name="Topping I."/>
            <person name="Tsamla T."/>
            <person name="Vassiliev H."/>
            <person name="Vo A."/>
            <person name="Wangchuk T."/>
            <person name="Wangdi T."/>
            <person name="Weiand M."/>
            <person name="Wilkinson J."/>
            <person name="Wilson A."/>
            <person name="Yadav S."/>
            <person name="Young G."/>
            <person name="Yu Q."/>
            <person name="Zembek L."/>
            <person name="Zhong D."/>
            <person name="Zimmer A."/>
            <person name="Zwirko Z."/>
            <person name="Jaffe D.B."/>
            <person name="Alvarez P."/>
            <person name="Brockman W."/>
            <person name="Butler J."/>
            <person name="Chin C."/>
            <person name="Gnerre S."/>
            <person name="MacCallum I."/>
            <person name="Graves J.A."/>
            <person name="Ponting C.P."/>
            <person name="Breen M."/>
            <person name="Samollow P.B."/>
            <person name="Lander E.S."/>
            <person name="Lindblad-Toh K."/>
        </authorList>
    </citation>
    <scope>NUCLEOTIDE SEQUENCE [LARGE SCALE GENOMIC DNA]</scope>
</reference>
<accession>A0A5F8HD87</accession>
<dbReference type="Proteomes" id="UP000002280">
    <property type="component" value="Chromosome 2"/>
</dbReference>
<protein>
    <submittedName>
        <fullName evidence="2">Cytochrome b561 family member D1</fullName>
    </submittedName>
</protein>
<feature type="region of interest" description="Disordered" evidence="1">
    <location>
        <begin position="32"/>
        <end position="53"/>
    </location>
</feature>
<dbReference type="Bgee" id="ENSMODG00000001989">
    <property type="expression patterns" value="Expressed in skeletal muscle tissue and 17 other cell types or tissues"/>
</dbReference>
<gene>
    <name evidence="2" type="primary">CYB561D1</name>
</gene>
<keyword evidence="3" id="KW-1185">Reference proteome</keyword>